<feature type="binding site" evidence="8">
    <location>
        <position position="447"/>
    </location>
    <ligand>
        <name>Na(+)</name>
        <dbReference type="ChEBI" id="CHEBI:29101"/>
        <label>1</label>
    </ligand>
</feature>
<dbReference type="InterPro" id="IPR000175">
    <property type="entry name" value="Na/ntran_symport"/>
</dbReference>
<evidence type="ECO:0000256" key="6">
    <source>
        <dbReference type="ARBA" id="ARBA00022989"/>
    </source>
</evidence>
<dbReference type="InterPro" id="IPR037272">
    <property type="entry name" value="SNS_sf"/>
</dbReference>
<dbReference type="OrthoDB" id="6581954at2759"/>
<dbReference type="GO" id="GO:0035725">
    <property type="term" value="P:sodium ion transmembrane transport"/>
    <property type="evidence" value="ECO:0007669"/>
    <property type="project" value="TreeGrafter"/>
</dbReference>
<dbReference type="PROSITE" id="PS00610">
    <property type="entry name" value="NA_NEUROTRAN_SYMP_1"/>
    <property type="match status" value="1"/>
</dbReference>
<organism evidence="12 13">
    <name type="scientific">Cloeon dipterum</name>
    <dbReference type="NCBI Taxonomy" id="197152"/>
    <lineage>
        <taxon>Eukaryota</taxon>
        <taxon>Metazoa</taxon>
        <taxon>Ecdysozoa</taxon>
        <taxon>Arthropoda</taxon>
        <taxon>Hexapoda</taxon>
        <taxon>Insecta</taxon>
        <taxon>Pterygota</taxon>
        <taxon>Palaeoptera</taxon>
        <taxon>Ephemeroptera</taxon>
        <taxon>Pisciforma</taxon>
        <taxon>Baetidae</taxon>
        <taxon>Cloeon</taxon>
    </lineage>
</organism>
<gene>
    <name evidence="12" type="ORF">CLODIP_2_CD13383</name>
</gene>
<evidence type="ECO:0000256" key="5">
    <source>
        <dbReference type="ARBA" id="ARBA00022847"/>
    </source>
</evidence>
<feature type="transmembrane region" description="Helical" evidence="11">
    <location>
        <begin position="590"/>
        <end position="612"/>
    </location>
</feature>
<dbReference type="Pfam" id="PF00209">
    <property type="entry name" value="SNF"/>
    <property type="match status" value="1"/>
</dbReference>
<dbReference type="PANTHER" id="PTHR11616:SF254">
    <property type="entry name" value="TRANSPORTER"/>
    <property type="match status" value="1"/>
</dbReference>
<keyword evidence="9" id="KW-1015">Disulfide bond</keyword>
<proteinExistence type="inferred from homology"/>
<comment type="caution">
    <text evidence="12">The sequence shown here is derived from an EMBL/GenBank/DDBJ whole genome shotgun (WGS) entry which is preliminary data.</text>
</comment>
<dbReference type="GO" id="GO:0015293">
    <property type="term" value="F:symporter activity"/>
    <property type="evidence" value="ECO:0007669"/>
    <property type="project" value="UniProtKB-KW"/>
</dbReference>
<evidence type="ECO:0000256" key="10">
    <source>
        <dbReference type="RuleBase" id="RU003732"/>
    </source>
</evidence>
<feature type="transmembrane region" description="Helical" evidence="11">
    <location>
        <begin position="550"/>
        <end position="570"/>
    </location>
</feature>
<sequence length="675" mass="74480">MPLSKSAKDFEGGRCVAPMASAESAFFWSASEEELDCAVRVPLADEEAAAGHAAADFCSFPSPAKQKCMLAADEDDSSAGSDRADERGGWTNQLDFLFSCISVSVGLGNVWRFPYLCYKNGGGAFLVTYGIAMMLCGVPLFFQEVAIGQYLGSGGMSLVGTLCPILGGAGYATMTIVFLLDVYYCIIIAWTLFYLINTFTQLPDLPWQRCGNWWNTDRCYEGSENTTATEIVRNQLANQTNTPVEEFWEKRVLMITDGIHDLGGIQWELLGCLLLGWILVYFIIWKGLHQSGKIIWFTALFPYVIMLILLARAVTLEGAYNGLVYFVKPDWSKLSSATAWIDGATQIFFGYSIGVGTLPALGSFNKFHHNCYKDAIITCVINTLTCLLAGCIVFSILGYIAFVQDADVSDVVKSGPGLVFLTYPEVVLKLPGSVIWATIFFVMLAILGIDSEFCNVEAFVTGVVDHFSAYLRPIRRKFTLGVCLLMMALGTPMVTKGGAYVFQLMDFYSASGISLLWVCFFQTIAISWFFGAERFCDCIEEMIGFRPGRFWTVCWVYLAPAAMLSIFIFYCVQYVPVTYGTYEYPDWAEILGLCISFSSMVWIPAYAIYYVLCMPGTIMENIKAGFLPTVNKALATTASKAAPGADTLRPPHQIPVSESKAVLITHKSGRHQSSF</sequence>
<evidence type="ECO:0000313" key="13">
    <source>
        <dbReference type="Proteomes" id="UP000494165"/>
    </source>
</evidence>
<keyword evidence="7 11" id="KW-0472">Membrane</keyword>
<evidence type="ECO:0000256" key="7">
    <source>
        <dbReference type="ARBA" id="ARBA00023136"/>
    </source>
</evidence>
<feature type="transmembrane region" description="Helical" evidence="11">
    <location>
        <begin position="430"/>
        <end position="449"/>
    </location>
</feature>
<dbReference type="PANTHER" id="PTHR11616">
    <property type="entry name" value="SODIUM/CHLORIDE DEPENDENT TRANSPORTER"/>
    <property type="match status" value="1"/>
</dbReference>
<keyword evidence="3 10" id="KW-0813">Transport</keyword>
<comment type="subcellular location">
    <subcellularLocation>
        <location evidence="1">Membrane</location>
        <topology evidence="1">Multi-pass membrane protein</topology>
    </subcellularLocation>
</comment>
<dbReference type="GO" id="GO:0006865">
    <property type="term" value="P:amino acid transport"/>
    <property type="evidence" value="ECO:0007669"/>
    <property type="project" value="TreeGrafter"/>
</dbReference>
<keyword evidence="8" id="KW-0915">Sodium</keyword>
<evidence type="ECO:0000256" key="11">
    <source>
        <dbReference type="SAM" id="Phobius"/>
    </source>
</evidence>
<feature type="binding site" evidence="8">
    <location>
        <position position="382"/>
    </location>
    <ligand>
        <name>Na(+)</name>
        <dbReference type="ChEBI" id="CHEBI:29101"/>
        <label>1</label>
    </ligand>
</feature>
<evidence type="ECO:0000256" key="2">
    <source>
        <dbReference type="ARBA" id="ARBA00006459"/>
    </source>
</evidence>
<feature type="transmembrane region" description="Helical" evidence="11">
    <location>
        <begin position="122"/>
        <end position="142"/>
    </location>
</feature>
<reference evidence="12 13" key="1">
    <citation type="submission" date="2020-04" db="EMBL/GenBank/DDBJ databases">
        <authorList>
            <person name="Alioto T."/>
            <person name="Alioto T."/>
            <person name="Gomez Garrido J."/>
        </authorList>
    </citation>
    <scope>NUCLEOTIDE SEQUENCE [LARGE SCALE GENOMIC DNA]</scope>
</reference>
<dbReference type="PRINTS" id="PR00176">
    <property type="entry name" value="NANEUSMPORT"/>
</dbReference>
<keyword evidence="13" id="KW-1185">Reference proteome</keyword>
<accession>A0A8S1CBD7</accession>
<evidence type="ECO:0000256" key="1">
    <source>
        <dbReference type="ARBA" id="ARBA00004141"/>
    </source>
</evidence>
<dbReference type="GO" id="GO:0046872">
    <property type="term" value="F:metal ion binding"/>
    <property type="evidence" value="ECO:0007669"/>
    <property type="project" value="UniProtKB-KW"/>
</dbReference>
<feature type="transmembrane region" description="Helical" evidence="11">
    <location>
        <begin position="148"/>
        <end position="169"/>
    </location>
</feature>
<feature type="transmembrane region" description="Helical" evidence="11">
    <location>
        <begin position="507"/>
        <end position="530"/>
    </location>
</feature>
<dbReference type="NCBIfam" id="NF037979">
    <property type="entry name" value="Na_transp"/>
    <property type="match status" value="1"/>
</dbReference>
<name>A0A8S1CBD7_9INSE</name>
<dbReference type="SUPFAM" id="SSF161070">
    <property type="entry name" value="SNF-like"/>
    <property type="match status" value="1"/>
</dbReference>
<feature type="transmembrane region" description="Helical" evidence="11">
    <location>
        <begin position="264"/>
        <end position="284"/>
    </location>
</feature>
<feature type="transmembrane region" description="Helical" evidence="11">
    <location>
        <begin position="176"/>
        <end position="196"/>
    </location>
</feature>
<dbReference type="EMBL" id="CADEPI010000027">
    <property type="protein sequence ID" value="CAB3366857.1"/>
    <property type="molecule type" value="Genomic_DNA"/>
</dbReference>
<keyword evidence="6 11" id="KW-1133">Transmembrane helix</keyword>
<dbReference type="Proteomes" id="UP000494165">
    <property type="component" value="Unassembled WGS sequence"/>
</dbReference>
<dbReference type="PROSITE" id="PS50267">
    <property type="entry name" value="NA_NEUROTRAN_SYMP_3"/>
    <property type="match status" value="1"/>
</dbReference>
<dbReference type="GO" id="GO:0005886">
    <property type="term" value="C:plasma membrane"/>
    <property type="evidence" value="ECO:0007669"/>
    <property type="project" value="TreeGrafter"/>
</dbReference>
<feature type="binding site" evidence="8">
    <location>
        <position position="105"/>
    </location>
    <ligand>
        <name>Na(+)</name>
        <dbReference type="ChEBI" id="CHEBI:29101"/>
        <label>1</label>
    </ligand>
</feature>
<feature type="transmembrane region" description="Helical" evidence="11">
    <location>
        <begin position="376"/>
        <end position="402"/>
    </location>
</feature>
<feature type="disulfide bond" evidence="9">
    <location>
        <begin position="210"/>
        <end position="219"/>
    </location>
</feature>
<feature type="binding site" evidence="8">
    <location>
        <position position="109"/>
    </location>
    <ligand>
        <name>Na(+)</name>
        <dbReference type="ChEBI" id="CHEBI:29101"/>
        <label>1</label>
    </ligand>
</feature>
<feature type="transmembrane region" description="Helical" evidence="11">
    <location>
        <begin position="478"/>
        <end position="495"/>
    </location>
</feature>
<keyword evidence="4 10" id="KW-0812">Transmembrane</keyword>
<evidence type="ECO:0000256" key="9">
    <source>
        <dbReference type="PIRSR" id="PIRSR600175-2"/>
    </source>
</evidence>
<evidence type="ECO:0000256" key="3">
    <source>
        <dbReference type="ARBA" id="ARBA00022448"/>
    </source>
</evidence>
<keyword evidence="5 10" id="KW-0769">Symport</keyword>
<protein>
    <recommendedName>
        <fullName evidence="10">Transporter</fullName>
    </recommendedName>
</protein>
<evidence type="ECO:0000256" key="8">
    <source>
        <dbReference type="PIRSR" id="PIRSR600175-1"/>
    </source>
</evidence>
<dbReference type="CDD" id="cd11496">
    <property type="entry name" value="SLC6sbd-TauT-like"/>
    <property type="match status" value="1"/>
</dbReference>
<feature type="binding site" evidence="8">
    <location>
        <position position="451"/>
    </location>
    <ligand>
        <name>Na(+)</name>
        <dbReference type="ChEBI" id="CHEBI:29101"/>
        <label>1</label>
    </ligand>
</feature>
<keyword evidence="8" id="KW-0479">Metal-binding</keyword>
<feature type="binding site" evidence="8">
    <location>
        <position position="450"/>
    </location>
    <ligand>
        <name>Na(+)</name>
        <dbReference type="ChEBI" id="CHEBI:29101"/>
        <label>1</label>
    </ligand>
</feature>
<evidence type="ECO:0000313" key="12">
    <source>
        <dbReference type="EMBL" id="CAB3366857.1"/>
    </source>
</evidence>
<dbReference type="AlphaFoldDB" id="A0A8S1CBD7"/>
<feature type="transmembrane region" description="Helical" evidence="11">
    <location>
        <begin position="296"/>
        <end position="320"/>
    </location>
</feature>
<feature type="transmembrane region" description="Helical" evidence="11">
    <location>
        <begin position="340"/>
        <end position="364"/>
    </location>
</feature>
<evidence type="ECO:0000256" key="4">
    <source>
        <dbReference type="ARBA" id="ARBA00022692"/>
    </source>
</evidence>
<comment type="similarity">
    <text evidence="2 10">Belongs to the sodium:neurotransmitter symporter (SNF) (TC 2.A.22) family.</text>
</comment>